<dbReference type="GO" id="GO:0006285">
    <property type="term" value="P:base-excision repair, AP site formation"/>
    <property type="evidence" value="ECO:0007669"/>
    <property type="project" value="TreeGrafter"/>
</dbReference>
<evidence type="ECO:0000256" key="1">
    <source>
        <dbReference type="SAM" id="MobiDB-lite"/>
    </source>
</evidence>
<protein>
    <submittedName>
        <fullName evidence="2">DNA glycosylase</fullName>
    </submittedName>
</protein>
<name>A0A2P5FT40_TREOI</name>
<dbReference type="InParanoid" id="A0A2P5FT40"/>
<dbReference type="OrthoDB" id="4951845at2759"/>
<dbReference type="EMBL" id="JXTC01000010">
    <property type="protein sequence ID" value="POO00939.1"/>
    <property type="molecule type" value="Genomic_DNA"/>
</dbReference>
<dbReference type="GO" id="GO:0034039">
    <property type="term" value="F:8-oxo-7,8-dihydroguanine DNA N-glycosylase activity"/>
    <property type="evidence" value="ECO:0007669"/>
    <property type="project" value="TreeGrafter"/>
</dbReference>
<evidence type="ECO:0000313" key="2">
    <source>
        <dbReference type="EMBL" id="POO00939.1"/>
    </source>
</evidence>
<evidence type="ECO:0000313" key="3">
    <source>
        <dbReference type="Proteomes" id="UP000237000"/>
    </source>
</evidence>
<dbReference type="AlphaFoldDB" id="A0A2P5FT40"/>
<dbReference type="PANTHER" id="PTHR10242:SF7">
    <property type="entry name" value="HHH-GPD DOMAIN-CONTAINING PROTEIN"/>
    <property type="match status" value="1"/>
</dbReference>
<gene>
    <name evidence="2" type="ORF">TorRG33x02_031220</name>
</gene>
<dbReference type="STRING" id="63057.A0A2P5FT40"/>
<dbReference type="PANTHER" id="PTHR10242">
    <property type="entry name" value="8-OXOGUANINE DNA GLYCOSYLASE"/>
    <property type="match status" value="1"/>
</dbReference>
<dbReference type="SUPFAM" id="SSF48150">
    <property type="entry name" value="DNA-glycosylase"/>
    <property type="match status" value="1"/>
</dbReference>
<dbReference type="Proteomes" id="UP000237000">
    <property type="component" value="Unassembled WGS sequence"/>
</dbReference>
<proteinExistence type="predicted"/>
<dbReference type="InterPro" id="IPR011257">
    <property type="entry name" value="DNA_glycosylase"/>
</dbReference>
<accession>A0A2P5FT40</accession>
<keyword evidence="3" id="KW-1185">Reference proteome</keyword>
<reference evidence="3" key="1">
    <citation type="submission" date="2016-06" db="EMBL/GenBank/DDBJ databases">
        <title>Parallel loss of symbiosis genes in relatives of nitrogen-fixing non-legume Parasponia.</title>
        <authorList>
            <person name="Van Velzen R."/>
            <person name="Holmer R."/>
            <person name="Bu F."/>
            <person name="Rutten L."/>
            <person name="Van Zeijl A."/>
            <person name="Liu W."/>
            <person name="Santuari L."/>
            <person name="Cao Q."/>
            <person name="Sharma T."/>
            <person name="Shen D."/>
            <person name="Roswanjaya Y."/>
            <person name="Wardhani T."/>
            <person name="Kalhor M.S."/>
            <person name="Jansen J."/>
            <person name="Van den Hoogen J."/>
            <person name="Gungor B."/>
            <person name="Hartog M."/>
            <person name="Hontelez J."/>
            <person name="Verver J."/>
            <person name="Yang W.-C."/>
            <person name="Schijlen E."/>
            <person name="Repin R."/>
            <person name="Schilthuizen M."/>
            <person name="Schranz E."/>
            <person name="Heidstra R."/>
            <person name="Miyata K."/>
            <person name="Fedorova E."/>
            <person name="Kohlen W."/>
            <person name="Bisseling T."/>
            <person name="Smit S."/>
            <person name="Geurts R."/>
        </authorList>
    </citation>
    <scope>NUCLEOTIDE SEQUENCE [LARGE SCALE GENOMIC DNA]</scope>
    <source>
        <strain evidence="3">cv. RG33-2</strain>
    </source>
</reference>
<feature type="region of interest" description="Disordered" evidence="1">
    <location>
        <begin position="175"/>
        <end position="202"/>
    </location>
</feature>
<organism evidence="2 3">
    <name type="scientific">Trema orientale</name>
    <name type="common">Charcoal tree</name>
    <name type="synonym">Celtis orientalis</name>
    <dbReference type="NCBI Taxonomy" id="63057"/>
    <lineage>
        <taxon>Eukaryota</taxon>
        <taxon>Viridiplantae</taxon>
        <taxon>Streptophyta</taxon>
        <taxon>Embryophyta</taxon>
        <taxon>Tracheophyta</taxon>
        <taxon>Spermatophyta</taxon>
        <taxon>Magnoliopsida</taxon>
        <taxon>eudicotyledons</taxon>
        <taxon>Gunneridae</taxon>
        <taxon>Pentapetalae</taxon>
        <taxon>rosids</taxon>
        <taxon>fabids</taxon>
        <taxon>Rosales</taxon>
        <taxon>Cannabaceae</taxon>
        <taxon>Trema</taxon>
    </lineage>
</organism>
<comment type="caution">
    <text evidence="2">The sequence shown here is derived from an EMBL/GenBank/DDBJ whole genome shotgun (WGS) entry which is preliminary data.</text>
</comment>
<dbReference type="Gene3D" id="1.10.340.30">
    <property type="entry name" value="Hypothetical protein, domain 2"/>
    <property type="match status" value="1"/>
</dbReference>
<sequence>MGGEWVLTLALGESKSSFNMEKAVCNHGFFMMAPNRWSPSAKTLQRPLRLADGASSVTVSISHSPLHSHLLYIRVLLQSPSKGLSLSDSNAILEQVGRMLRITERDERDVREFQKVHPQAKERGFGRVFRSPSLFEDAVKSILLCNCSWARTLKMAEALCKLQFEVTENHVHTIRRTTSSTSNKDLKRKRAKSKASTDDDDSQIVGNFPNAREIASLDNSYFLEKYTPILGYRAKHILSLAKDFESGKLNGLEEAEKAAEEVLHHEEMIMIMKNIRGFGPFVCANVLMCIRIYENVPADSETIRHLQQVHARKNCNKKTIQKEVKEIYDKYAPFQCLAYWMELLEYYEDKFGKLSELPESSYKTISGSRLKFDH</sequence>
<dbReference type="GO" id="GO:0005634">
    <property type="term" value="C:nucleus"/>
    <property type="evidence" value="ECO:0007669"/>
    <property type="project" value="TreeGrafter"/>
</dbReference>
<dbReference type="InterPro" id="IPR052054">
    <property type="entry name" value="Oxidative_DNA_repair_enzyme"/>
</dbReference>